<dbReference type="InterPro" id="IPR012164">
    <property type="entry name" value="Rpa12/Rpb9/Rpc10/TFS"/>
</dbReference>
<evidence type="ECO:0000256" key="11">
    <source>
        <dbReference type="PIRSR" id="PIRSR005586-1"/>
    </source>
</evidence>
<reference evidence="15" key="2">
    <citation type="submission" date="2025-08" db="UniProtKB">
        <authorList>
            <consortium name="RefSeq"/>
        </authorList>
    </citation>
    <scope>IDENTIFICATION</scope>
    <source>
        <tissue evidence="15">Young leaves</tissue>
    </source>
</reference>
<feature type="binding site" evidence="11">
    <location>
        <position position="7"/>
    </location>
    <ligand>
        <name>Zn(2+)</name>
        <dbReference type="ChEBI" id="CHEBI:29105"/>
        <label>1</label>
    </ligand>
</feature>
<dbReference type="GO" id="GO:0000419">
    <property type="term" value="C:RNA polymerase V complex"/>
    <property type="evidence" value="ECO:0007669"/>
    <property type="project" value="UniProtKB-ARBA"/>
</dbReference>
<dbReference type="SMART" id="SM00661">
    <property type="entry name" value="RPOL9"/>
    <property type="match status" value="1"/>
</dbReference>
<dbReference type="GO" id="GO:0005665">
    <property type="term" value="C:RNA polymerase II, core complex"/>
    <property type="evidence" value="ECO:0007669"/>
    <property type="project" value="TreeGrafter"/>
</dbReference>
<feature type="binding site" evidence="11">
    <location>
        <position position="103"/>
    </location>
    <ligand>
        <name>Zn(2+)</name>
        <dbReference type="ChEBI" id="CHEBI:29105"/>
        <label>2</label>
    </ligand>
</feature>
<dbReference type="OrthoDB" id="282270at2759"/>
<dbReference type="GO" id="GO:0006367">
    <property type="term" value="P:transcription initiation at RNA polymerase II promoter"/>
    <property type="evidence" value="ECO:0007669"/>
    <property type="project" value="TreeGrafter"/>
</dbReference>
<dbReference type="RefSeq" id="XP_027333488.1">
    <property type="nucleotide sequence ID" value="XM_027477687.1"/>
</dbReference>
<dbReference type="InterPro" id="IPR019761">
    <property type="entry name" value="DNA-dir_RNA_pol-M_15_CS"/>
</dbReference>
<dbReference type="CDD" id="cd10508">
    <property type="entry name" value="Zn-ribbon_RPB9"/>
    <property type="match status" value="1"/>
</dbReference>
<keyword evidence="3 11" id="KW-0479">Metal-binding</keyword>
<organism evidence="14 15">
    <name type="scientific">Abrus precatorius</name>
    <name type="common">Indian licorice</name>
    <name type="synonym">Glycine abrus</name>
    <dbReference type="NCBI Taxonomy" id="3816"/>
    <lineage>
        <taxon>Eukaryota</taxon>
        <taxon>Viridiplantae</taxon>
        <taxon>Streptophyta</taxon>
        <taxon>Embryophyta</taxon>
        <taxon>Tracheophyta</taxon>
        <taxon>Spermatophyta</taxon>
        <taxon>Magnoliopsida</taxon>
        <taxon>eudicotyledons</taxon>
        <taxon>Gunneridae</taxon>
        <taxon>Pentapetalae</taxon>
        <taxon>rosids</taxon>
        <taxon>fabids</taxon>
        <taxon>Fabales</taxon>
        <taxon>Fabaceae</taxon>
        <taxon>Papilionoideae</taxon>
        <taxon>50 kb inversion clade</taxon>
        <taxon>NPAAA clade</taxon>
        <taxon>indigoferoid/millettioid clade</taxon>
        <taxon>Abreae</taxon>
        <taxon>Abrus</taxon>
    </lineage>
</organism>
<dbReference type="GO" id="GO:0005730">
    <property type="term" value="C:nucleolus"/>
    <property type="evidence" value="ECO:0007669"/>
    <property type="project" value="UniProtKB-SubCell"/>
</dbReference>
<dbReference type="KEGG" id="aprc:113848249"/>
<keyword evidence="6 10" id="KW-0804">Transcription</keyword>
<dbReference type="GeneID" id="113848249"/>
<feature type="binding site" evidence="11">
    <location>
        <position position="108"/>
    </location>
    <ligand>
        <name>Zn(2+)</name>
        <dbReference type="ChEBI" id="CHEBI:29105"/>
        <label>2</label>
    </ligand>
</feature>
<dbReference type="GO" id="GO:0003899">
    <property type="term" value="F:DNA-directed RNA polymerase activity"/>
    <property type="evidence" value="ECO:0007669"/>
    <property type="project" value="InterPro"/>
</dbReference>
<evidence type="ECO:0000313" key="14">
    <source>
        <dbReference type="Proteomes" id="UP000694853"/>
    </source>
</evidence>
<evidence type="ECO:0000313" key="15">
    <source>
        <dbReference type="RefSeq" id="XP_027333488.1"/>
    </source>
</evidence>
<reference evidence="14" key="1">
    <citation type="journal article" date="2019" name="Toxins">
        <title>Detection of Abrin-Like and Prepropulchellin-Like Toxin Genes and Transcripts Using Whole Genome Sequencing and Full-Length Transcript Sequencing of Abrus precatorius.</title>
        <authorList>
            <person name="Hovde B.T."/>
            <person name="Daligault H.E."/>
            <person name="Hanschen E.R."/>
            <person name="Kunde Y.A."/>
            <person name="Johnson M.B."/>
            <person name="Starkenburg S.R."/>
            <person name="Johnson S.L."/>
        </authorList>
    </citation>
    <scope>NUCLEOTIDE SEQUENCE [LARGE SCALE GENOMIC DNA]</scope>
</reference>
<evidence type="ECO:0000256" key="6">
    <source>
        <dbReference type="ARBA" id="ARBA00023163"/>
    </source>
</evidence>
<name>A0A8B8JSG6_ABRPR</name>
<feature type="binding site" evidence="11">
    <location>
        <position position="79"/>
    </location>
    <ligand>
        <name>Zn(2+)</name>
        <dbReference type="ChEBI" id="CHEBI:29105"/>
        <label>2</label>
    </ligand>
</feature>
<evidence type="ECO:0000256" key="7">
    <source>
        <dbReference type="ARBA" id="ARBA00023242"/>
    </source>
</evidence>
<keyword evidence="5 11" id="KW-0862">Zinc</keyword>
<proteinExistence type="inferred from homology"/>
<evidence type="ECO:0000256" key="2">
    <source>
        <dbReference type="ARBA" id="ARBA00022478"/>
    </source>
</evidence>
<feature type="binding site" evidence="11">
    <location>
        <position position="10"/>
    </location>
    <ligand>
        <name>Zn(2+)</name>
        <dbReference type="ChEBI" id="CHEBI:29105"/>
        <label>1</label>
    </ligand>
</feature>
<dbReference type="Gene3D" id="2.20.25.10">
    <property type="match status" value="2"/>
</dbReference>
<dbReference type="InterPro" id="IPR001222">
    <property type="entry name" value="Znf_TFIIS"/>
</dbReference>
<dbReference type="PANTHER" id="PTHR11239:SF1">
    <property type="entry name" value="DNA-DIRECTED RNA POLYMERASE II SUBUNIT RPB9"/>
    <property type="match status" value="1"/>
</dbReference>
<evidence type="ECO:0000256" key="10">
    <source>
        <dbReference type="PIRNR" id="PIRNR005586"/>
    </source>
</evidence>
<evidence type="ECO:0000256" key="1">
    <source>
        <dbReference type="ARBA" id="ARBA00004604"/>
    </source>
</evidence>
<evidence type="ECO:0000256" key="3">
    <source>
        <dbReference type="ARBA" id="ARBA00022723"/>
    </source>
</evidence>
<sequence length="114" mass="13229">MSDMKFCCKCNNLLYPKENKEQRILLYACRTCDHEEIADSNIVYRNEIRQSVERRPEELENIASDPTLPRTKSVRCSKCNNGEAVFFRAKATGEDDMSLVFVCSNLACSHRWKD</sequence>
<feature type="binding site" evidence="11">
    <location>
        <position position="29"/>
    </location>
    <ligand>
        <name>Zn(2+)</name>
        <dbReference type="ChEBI" id="CHEBI:29105"/>
        <label>1</label>
    </ligand>
</feature>
<dbReference type="Pfam" id="PF01096">
    <property type="entry name" value="Zn_ribbon_TFIIS"/>
    <property type="match status" value="1"/>
</dbReference>
<keyword evidence="2 10" id="KW-0240">DNA-directed RNA polymerase</keyword>
<dbReference type="SUPFAM" id="SSF57783">
    <property type="entry name" value="Zinc beta-ribbon"/>
    <property type="match status" value="2"/>
</dbReference>
<feature type="domain" description="TFIIS-type" evidence="13">
    <location>
        <begin position="72"/>
        <end position="113"/>
    </location>
</feature>
<dbReference type="PANTHER" id="PTHR11239">
    <property type="entry name" value="DNA-DIRECTED RNA POLYMERASE"/>
    <property type="match status" value="1"/>
</dbReference>
<dbReference type="GO" id="GO:0003676">
    <property type="term" value="F:nucleic acid binding"/>
    <property type="evidence" value="ECO:0007669"/>
    <property type="project" value="InterPro"/>
</dbReference>
<dbReference type="GO" id="GO:0008270">
    <property type="term" value="F:zinc ion binding"/>
    <property type="evidence" value="ECO:0007669"/>
    <property type="project" value="UniProtKB-KW"/>
</dbReference>
<keyword evidence="7 10" id="KW-0539">Nucleus</keyword>
<dbReference type="GO" id="GO:0001193">
    <property type="term" value="P:maintenance of transcriptional fidelity during transcription elongation by RNA polymerase II"/>
    <property type="evidence" value="ECO:0007669"/>
    <property type="project" value="TreeGrafter"/>
</dbReference>
<evidence type="ECO:0000256" key="5">
    <source>
        <dbReference type="ARBA" id="ARBA00022833"/>
    </source>
</evidence>
<comment type="similarity">
    <text evidence="10">Belongs to the archaeal rpoM/eukaryotic RPA12/RPB9/RPC11 RNA polymerase family.</text>
</comment>
<keyword evidence="14" id="KW-1185">Reference proteome</keyword>
<comment type="function">
    <text evidence="8">DNA-dependent RNA polymerase catalyzes the transcription of DNA into RNA using the four ribonucleoside triphosphates as substrates. Component of RNA polymerase II which synthesizes mRNA precursors and many functional non-coding RNAs. Pol II is the central component of the basal RNA polymerase II transcription machinery. It is composed of mobile elements that move relative to each other. Component of RNA polymerases IV and V which mediate short-interfering RNAs (siRNA) accumulation and subsequent RNA-directed DNA methylation-dependent (RdDM) transcriptional gene silencing (TGS) of endogenous repeated sequences, including transposable elements. Required for RNA silencing.</text>
</comment>
<dbReference type="InterPro" id="IPR001529">
    <property type="entry name" value="Zn_ribbon_RPB9"/>
</dbReference>
<dbReference type="AlphaFoldDB" id="A0A8B8JSG6"/>
<dbReference type="FunFam" id="2.20.25.10:FF:000004">
    <property type="entry name" value="DNA-directed RNA polymerase subunit"/>
    <property type="match status" value="1"/>
</dbReference>
<dbReference type="PIRSF" id="PIRSF005586">
    <property type="entry name" value="RNApol_RpoM"/>
    <property type="match status" value="1"/>
</dbReference>
<comment type="subunit">
    <text evidence="9">Component of the RNA polymerase II, IV and V complexes. Interacts with NRPD1.</text>
</comment>
<feature type="binding site" evidence="11">
    <location>
        <position position="32"/>
    </location>
    <ligand>
        <name>Zn(2+)</name>
        <dbReference type="ChEBI" id="CHEBI:29105"/>
        <label>1</label>
    </ligand>
</feature>
<accession>A0A8B8JSG6</accession>
<dbReference type="InterPro" id="IPR034012">
    <property type="entry name" value="Zn_ribbon_RPB9_C"/>
</dbReference>
<evidence type="ECO:0000259" key="13">
    <source>
        <dbReference type="PROSITE" id="PS51133"/>
    </source>
</evidence>
<keyword evidence="4 12" id="KW-0863">Zinc-finger</keyword>
<dbReference type="GO" id="GO:0006283">
    <property type="term" value="P:transcription-coupled nucleotide-excision repair"/>
    <property type="evidence" value="ECO:0007669"/>
    <property type="project" value="TreeGrafter"/>
</dbReference>
<feature type="zinc finger region" description="C4-type" evidence="12">
    <location>
        <begin position="7"/>
        <end position="32"/>
    </location>
</feature>
<dbReference type="FunFam" id="2.20.25.10:FF:000008">
    <property type="entry name" value="DNA-directed RNA polymerase II subunit RPB9"/>
    <property type="match status" value="1"/>
</dbReference>
<dbReference type="Pfam" id="PF02150">
    <property type="entry name" value="Zn_ribbon_RPB9"/>
    <property type="match status" value="1"/>
</dbReference>
<gene>
    <name evidence="15" type="primary">LOC113848249</name>
</gene>
<dbReference type="PROSITE" id="PS51133">
    <property type="entry name" value="ZF_TFIIS_2"/>
    <property type="match status" value="1"/>
</dbReference>
<dbReference type="Proteomes" id="UP000694853">
    <property type="component" value="Unplaced"/>
</dbReference>
<evidence type="ECO:0000256" key="12">
    <source>
        <dbReference type="PIRSR" id="PIRSR005586-2"/>
    </source>
</evidence>
<evidence type="ECO:0000256" key="4">
    <source>
        <dbReference type="ARBA" id="ARBA00022771"/>
    </source>
</evidence>
<evidence type="ECO:0000256" key="8">
    <source>
        <dbReference type="ARBA" id="ARBA00055413"/>
    </source>
</evidence>
<dbReference type="PROSITE" id="PS01030">
    <property type="entry name" value="RNA_POL_M_15KD"/>
    <property type="match status" value="1"/>
</dbReference>
<feature type="binding site" evidence="11">
    <location>
        <position position="76"/>
    </location>
    <ligand>
        <name>Zn(2+)</name>
        <dbReference type="ChEBI" id="CHEBI:29105"/>
        <label>2</label>
    </ligand>
</feature>
<protein>
    <recommendedName>
        <fullName evidence="10">DNA-directed RNA polymerase subunit</fullName>
    </recommendedName>
</protein>
<comment type="subcellular location">
    <subcellularLocation>
        <location evidence="1">Nucleus</location>
        <location evidence="1">Nucleolus</location>
    </subcellularLocation>
</comment>
<evidence type="ECO:0000256" key="9">
    <source>
        <dbReference type="ARBA" id="ARBA00063449"/>
    </source>
</evidence>